<dbReference type="Proteomes" id="UP000095342">
    <property type="component" value="Chromosome"/>
</dbReference>
<gene>
    <name evidence="7" type="ORF">BJI67_04950</name>
</gene>
<evidence type="ECO:0000256" key="3">
    <source>
        <dbReference type="ARBA" id="ARBA00023125"/>
    </source>
</evidence>
<protein>
    <submittedName>
        <fullName evidence="7">DNA mismatch repair protein MutS</fullName>
    </submittedName>
</protein>
<dbReference type="SUPFAM" id="SSF52540">
    <property type="entry name" value="P-loop containing nucleoside triphosphate hydrolases"/>
    <property type="match status" value="1"/>
</dbReference>
<dbReference type="AlphaFoldDB" id="A0A1D8K6E4"/>
<dbReference type="Pfam" id="PF00488">
    <property type="entry name" value="MutS_V"/>
    <property type="match status" value="1"/>
</dbReference>
<dbReference type="GO" id="GO:0004519">
    <property type="term" value="F:endonuclease activity"/>
    <property type="evidence" value="ECO:0007669"/>
    <property type="project" value="InterPro"/>
</dbReference>
<dbReference type="InterPro" id="IPR000432">
    <property type="entry name" value="DNA_mismatch_repair_MutS_C"/>
</dbReference>
<dbReference type="GO" id="GO:0030983">
    <property type="term" value="F:mismatched DNA binding"/>
    <property type="evidence" value="ECO:0007669"/>
    <property type="project" value="InterPro"/>
</dbReference>
<dbReference type="PANTHER" id="PTHR48466:SF2">
    <property type="entry name" value="OS10G0509000 PROTEIN"/>
    <property type="match status" value="1"/>
</dbReference>
<keyword evidence="8" id="KW-1185">Reference proteome</keyword>
<keyword evidence="4" id="KW-0175">Coiled coil</keyword>
<evidence type="ECO:0000259" key="5">
    <source>
        <dbReference type="SMART" id="SM00533"/>
    </source>
</evidence>
<dbReference type="RefSeq" id="WP_070072098.1">
    <property type="nucleotide sequence ID" value="NZ_CP017448.1"/>
</dbReference>
<evidence type="ECO:0000313" key="8">
    <source>
        <dbReference type="Proteomes" id="UP000095342"/>
    </source>
</evidence>
<keyword evidence="2" id="KW-0067">ATP-binding</keyword>
<evidence type="ECO:0000256" key="1">
    <source>
        <dbReference type="ARBA" id="ARBA00022741"/>
    </source>
</evidence>
<reference evidence="7 8" key="1">
    <citation type="submission" date="2016-09" db="EMBL/GenBank/DDBJ databases">
        <title>Acidihalobacter prosperus V6 (DSM14174).</title>
        <authorList>
            <person name="Khaleque H.N."/>
            <person name="Ramsay J.P."/>
            <person name="Murphy R.J.T."/>
            <person name="Kaksonen A.H."/>
            <person name="Boxall N.J."/>
            <person name="Watkin E.L.J."/>
        </authorList>
    </citation>
    <scope>NUCLEOTIDE SEQUENCE [LARGE SCALE GENOMIC DNA]</scope>
    <source>
        <strain evidence="7 8">V6</strain>
    </source>
</reference>
<dbReference type="InterPro" id="IPR027417">
    <property type="entry name" value="P-loop_NTPase"/>
</dbReference>
<dbReference type="SUPFAM" id="SSF48334">
    <property type="entry name" value="DNA repair protein MutS, domain III"/>
    <property type="match status" value="1"/>
</dbReference>
<dbReference type="NCBIfam" id="TIGR01069">
    <property type="entry name" value="mutS2"/>
    <property type="match status" value="1"/>
</dbReference>
<dbReference type="SMART" id="SM00534">
    <property type="entry name" value="MUTSac"/>
    <property type="match status" value="1"/>
</dbReference>
<evidence type="ECO:0000256" key="4">
    <source>
        <dbReference type="SAM" id="Coils"/>
    </source>
</evidence>
<evidence type="ECO:0000313" key="7">
    <source>
        <dbReference type="EMBL" id="AOV16506.1"/>
    </source>
</evidence>
<feature type="domain" description="DNA mismatch repair protein MutS core" evidence="5">
    <location>
        <begin position="11"/>
        <end position="310"/>
    </location>
</feature>
<name>A0A1D8K6E4_9GAMM</name>
<dbReference type="GO" id="GO:0006298">
    <property type="term" value="P:mismatch repair"/>
    <property type="evidence" value="ECO:0007669"/>
    <property type="project" value="InterPro"/>
</dbReference>
<dbReference type="EMBL" id="CP017448">
    <property type="protein sequence ID" value="AOV16506.1"/>
    <property type="molecule type" value="Genomic_DNA"/>
</dbReference>
<dbReference type="InterPro" id="IPR005747">
    <property type="entry name" value="MutS2"/>
</dbReference>
<accession>A0A1D8K6E4</accession>
<dbReference type="SMART" id="SM00533">
    <property type="entry name" value="MUTSd"/>
    <property type="match status" value="1"/>
</dbReference>
<dbReference type="KEGG" id="aaeo:BJI67_04950"/>
<evidence type="ECO:0000259" key="6">
    <source>
        <dbReference type="SMART" id="SM00534"/>
    </source>
</evidence>
<dbReference type="PANTHER" id="PTHR48466">
    <property type="entry name" value="OS10G0509000 PROTEIN-RELATED"/>
    <property type="match status" value="1"/>
</dbReference>
<feature type="coiled-coil region" evidence="4">
    <location>
        <begin position="141"/>
        <end position="168"/>
    </location>
</feature>
<sequence>MQADLKPLEFHAIRRLLERLTATPYGADAARGLEPAPDAEVARRMQGAVDAARRLLDAGRRPPLGALPDVRAALRQASTVGASLSGQALFNLQEVMAACARLAEALREDAGIYPGRLDDLRPPAPLVERLERTLVGAGTLRDDANEALAALFAERRQLRDEAESVVRQRMQRADIAALFADGGKVGWHNERAVLSVRAAEAERIKGVRRGSALGGRDVVVEPMEAVPANNRLETVMGRIGTEQQRLFRDVTAQVREHVEALQAMLSALTWIDLALAAGRMSQAMNAHAPRLSDAAEVELNDAYHPLLLVQFADGSGVQPVPLTIRLDPQDRLLVITGPNTGGKTVALKTLGLLVAMAHCGLHIPAERDCVVGCYTRLIVDVGDHQSLYHHLSTFAGHVEVLKRVLDEADGSTLVLLDELGTGTDPEEGAALAMAVLDELGARGVQGVVNTHLSPLKEYAADRPGVRNASMHFDTETLRPTYRLRIGVPGKSLGLLIAEQNGLPAALVAGAREHLQRLADGHG</sequence>
<dbReference type="InterPro" id="IPR036187">
    <property type="entry name" value="DNA_mismatch_repair_MutS_sf"/>
</dbReference>
<dbReference type="GO" id="GO:0016887">
    <property type="term" value="F:ATP hydrolysis activity"/>
    <property type="evidence" value="ECO:0007669"/>
    <property type="project" value="InterPro"/>
</dbReference>
<keyword evidence="1" id="KW-0547">Nucleotide-binding</keyword>
<dbReference type="GO" id="GO:0045910">
    <property type="term" value="P:negative regulation of DNA recombination"/>
    <property type="evidence" value="ECO:0007669"/>
    <property type="project" value="InterPro"/>
</dbReference>
<dbReference type="GO" id="GO:0005524">
    <property type="term" value="F:ATP binding"/>
    <property type="evidence" value="ECO:0007669"/>
    <property type="project" value="UniProtKB-KW"/>
</dbReference>
<dbReference type="Gene3D" id="1.10.1420.10">
    <property type="match status" value="2"/>
</dbReference>
<evidence type="ECO:0000256" key="2">
    <source>
        <dbReference type="ARBA" id="ARBA00022840"/>
    </source>
</evidence>
<feature type="domain" description="DNA mismatch repair proteins mutS family" evidence="6">
    <location>
        <begin position="330"/>
        <end position="515"/>
    </location>
</feature>
<dbReference type="InterPro" id="IPR007696">
    <property type="entry name" value="DNA_mismatch_repair_MutS_core"/>
</dbReference>
<organism evidence="7 8">
    <name type="scientific">Acidihalobacter aeolianus</name>
    <dbReference type="NCBI Taxonomy" id="2792603"/>
    <lineage>
        <taxon>Bacteria</taxon>
        <taxon>Pseudomonadati</taxon>
        <taxon>Pseudomonadota</taxon>
        <taxon>Gammaproteobacteria</taxon>
        <taxon>Chromatiales</taxon>
        <taxon>Ectothiorhodospiraceae</taxon>
        <taxon>Acidihalobacter</taxon>
    </lineage>
</organism>
<dbReference type="Gene3D" id="3.40.50.300">
    <property type="entry name" value="P-loop containing nucleotide triphosphate hydrolases"/>
    <property type="match status" value="1"/>
</dbReference>
<dbReference type="GO" id="GO:0140664">
    <property type="term" value="F:ATP-dependent DNA damage sensor activity"/>
    <property type="evidence" value="ECO:0007669"/>
    <property type="project" value="InterPro"/>
</dbReference>
<dbReference type="InterPro" id="IPR045076">
    <property type="entry name" value="MutS"/>
</dbReference>
<keyword evidence="3" id="KW-0238">DNA-binding</keyword>
<proteinExistence type="predicted"/>